<accession>A0A8B8ZJP7</accession>
<feature type="domain" description="PPC" evidence="3">
    <location>
        <begin position="149"/>
        <end position="252"/>
    </location>
</feature>
<protein>
    <recommendedName>
        <fullName evidence="1">AT-hook motif nuclear-localized protein</fullName>
    </recommendedName>
</protein>
<keyword evidence="4" id="KW-1185">Reference proteome</keyword>
<feature type="region of interest" description="Disordered" evidence="2">
    <location>
        <begin position="73"/>
        <end position="125"/>
    </location>
</feature>
<evidence type="ECO:0000313" key="5">
    <source>
        <dbReference type="RefSeq" id="XP_038974406.1"/>
    </source>
</evidence>
<dbReference type="PROSITE" id="PS51742">
    <property type="entry name" value="PPC"/>
    <property type="match status" value="1"/>
</dbReference>
<dbReference type="Gene3D" id="3.30.1330.80">
    <property type="entry name" value="Hypothetical protein, similar to alpha- acetolactate decarboxylase, domain 2"/>
    <property type="match status" value="1"/>
</dbReference>
<keyword evidence="1" id="KW-0539">Nucleus</keyword>
<dbReference type="OrthoDB" id="2014829at2759"/>
<evidence type="ECO:0000256" key="1">
    <source>
        <dbReference type="RuleBase" id="RU367031"/>
    </source>
</evidence>
<dbReference type="InterPro" id="IPR039605">
    <property type="entry name" value="AHL"/>
</dbReference>
<dbReference type="KEGG" id="pda:103697946"/>
<dbReference type="RefSeq" id="XP_038974406.1">
    <property type="nucleotide sequence ID" value="XM_039118478.1"/>
</dbReference>
<dbReference type="PANTHER" id="PTHR31500">
    <property type="entry name" value="AT-HOOK MOTIF NUCLEAR-LOCALIZED PROTEIN 9"/>
    <property type="match status" value="1"/>
</dbReference>
<organism evidence="4 5">
    <name type="scientific">Phoenix dactylifera</name>
    <name type="common">Date palm</name>
    <dbReference type="NCBI Taxonomy" id="42345"/>
    <lineage>
        <taxon>Eukaryota</taxon>
        <taxon>Viridiplantae</taxon>
        <taxon>Streptophyta</taxon>
        <taxon>Embryophyta</taxon>
        <taxon>Tracheophyta</taxon>
        <taxon>Spermatophyta</taxon>
        <taxon>Magnoliopsida</taxon>
        <taxon>Liliopsida</taxon>
        <taxon>Arecaceae</taxon>
        <taxon>Coryphoideae</taxon>
        <taxon>Phoeniceae</taxon>
        <taxon>Phoenix</taxon>
    </lineage>
</organism>
<dbReference type="SUPFAM" id="SSF117856">
    <property type="entry name" value="AF0104/ALDC/Ptd012-like"/>
    <property type="match status" value="1"/>
</dbReference>
<keyword evidence="1" id="KW-0238">DNA-binding</keyword>
<comment type="subcellular location">
    <subcellularLocation>
        <location evidence="1">Nucleus</location>
    </subcellularLocation>
</comment>
<sequence>MEGREGMTSGAPAPAVTLPAEAAGSYQPPQPPPPAQAAVATRAASEGPSQAGGVTTAPPPGAVVMEPVPGSAATGMVKKKRGRPRKYRPDGSLIMPLSPMPISASVPPGEYHSNPGMKRGRGRPGDFVKKAQRGVELESLGEMVACSAGANFTPHVITAAAGEDVTMKIISFSQQGPRAICILSANGIISNVTLRQPNSAWGTLTYEGLFELLSLSGSFMPNENGGTRSRSGGMSVSWQAQMVELLGEEWLV</sequence>
<feature type="region of interest" description="Disordered" evidence="2">
    <location>
        <begin position="1"/>
        <end position="61"/>
    </location>
</feature>
<gene>
    <name evidence="5" type="primary">LOC103697946</name>
</gene>
<dbReference type="GO" id="GO:0005634">
    <property type="term" value="C:nucleus"/>
    <property type="evidence" value="ECO:0007669"/>
    <property type="project" value="UniProtKB-SubCell"/>
</dbReference>
<reference evidence="5" key="1">
    <citation type="submission" date="2025-08" db="UniProtKB">
        <authorList>
            <consortium name="RefSeq"/>
        </authorList>
    </citation>
    <scope>IDENTIFICATION</scope>
    <source>
        <tissue evidence="5">Young leaves</tissue>
    </source>
</reference>
<dbReference type="CDD" id="cd11378">
    <property type="entry name" value="DUF296"/>
    <property type="match status" value="1"/>
</dbReference>
<dbReference type="PANTHER" id="PTHR31500:SF96">
    <property type="entry name" value="AT-HOOK MOTIF NUCLEAR-LOCALIZED PROTEIN 7"/>
    <property type="match status" value="1"/>
</dbReference>
<dbReference type="AlphaFoldDB" id="A0A8B8ZJP7"/>
<comment type="domain">
    <text evidence="1">The PPC domain mediates interactions between AHL proteins.</text>
</comment>
<dbReference type="GeneID" id="103697946"/>
<evidence type="ECO:0000259" key="3">
    <source>
        <dbReference type="PROSITE" id="PS51742"/>
    </source>
</evidence>
<feature type="compositionally biased region" description="Basic residues" evidence="2">
    <location>
        <begin position="77"/>
        <end position="86"/>
    </location>
</feature>
<name>A0A8B8ZJP7_PHODC</name>
<dbReference type="Pfam" id="PF03479">
    <property type="entry name" value="PCC"/>
    <property type="match status" value="1"/>
</dbReference>
<dbReference type="Proteomes" id="UP000228380">
    <property type="component" value="Unplaced"/>
</dbReference>
<dbReference type="InterPro" id="IPR005175">
    <property type="entry name" value="PPC_dom"/>
</dbReference>
<proteinExistence type="predicted"/>
<dbReference type="GO" id="GO:0003680">
    <property type="term" value="F:minor groove of adenine-thymine-rich DNA binding"/>
    <property type="evidence" value="ECO:0007669"/>
    <property type="project" value="UniProtKB-UniRule"/>
</dbReference>
<keyword evidence="1" id="KW-0805">Transcription regulation</keyword>
<keyword evidence="1" id="KW-0804">Transcription</keyword>
<evidence type="ECO:0000313" key="4">
    <source>
        <dbReference type="Proteomes" id="UP000228380"/>
    </source>
</evidence>
<evidence type="ECO:0000256" key="2">
    <source>
        <dbReference type="SAM" id="MobiDB-lite"/>
    </source>
</evidence>
<comment type="function">
    <text evidence="1">Transcription factor that specifically binds AT-rich DNA sequences related to the nuclear matrix attachment regions (MARs).</text>
</comment>